<dbReference type="SUPFAM" id="SSF50978">
    <property type="entry name" value="WD40 repeat-like"/>
    <property type="match status" value="1"/>
</dbReference>
<evidence type="ECO:0000313" key="6">
    <source>
        <dbReference type="Proteomes" id="UP001217417"/>
    </source>
</evidence>
<dbReference type="PRINTS" id="PR00320">
    <property type="entry name" value="GPROTEINBRPT"/>
</dbReference>
<gene>
    <name evidence="5" type="ORF">POJ06DRAFT_245782</name>
</gene>
<dbReference type="InterPro" id="IPR020472">
    <property type="entry name" value="WD40_PAC1"/>
</dbReference>
<feature type="repeat" description="WD" evidence="3">
    <location>
        <begin position="379"/>
        <end position="421"/>
    </location>
</feature>
<feature type="compositionally biased region" description="Acidic residues" evidence="4">
    <location>
        <begin position="51"/>
        <end position="77"/>
    </location>
</feature>
<dbReference type="InterPro" id="IPR001680">
    <property type="entry name" value="WD40_rpt"/>
</dbReference>
<dbReference type="RefSeq" id="XP_056046292.1">
    <property type="nucleotide sequence ID" value="XM_056186701.1"/>
</dbReference>
<evidence type="ECO:0000256" key="4">
    <source>
        <dbReference type="SAM" id="MobiDB-lite"/>
    </source>
</evidence>
<dbReference type="AlphaFoldDB" id="A0AAD7QZR9"/>
<reference evidence="5" key="1">
    <citation type="submission" date="2023-03" db="EMBL/GenBank/DDBJ databases">
        <title>Near-Complete genome sequence of Lipomyces tetrasporous NRRL Y-64009, an oleaginous yeast capable of growing on lignocellulosic hydrolysates.</title>
        <authorList>
            <consortium name="Lawrence Berkeley National Laboratory"/>
            <person name="Jagtap S.S."/>
            <person name="Liu J.-J."/>
            <person name="Walukiewicz H.E."/>
            <person name="Pangilinan J."/>
            <person name="Lipzen A."/>
            <person name="Ahrendt S."/>
            <person name="Koriabine M."/>
            <person name="Cobaugh K."/>
            <person name="Salamov A."/>
            <person name="Yoshinaga Y."/>
            <person name="Ng V."/>
            <person name="Daum C."/>
            <person name="Grigoriev I.V."/>
            <person name="Slininger P.J."/>
            <person name="Dien B.S."/>
            <person name="Jin Y.-S."/>
            <person name="Rao C.V."/>
        </authorList>
    </citation>
    <scope>NUCLEOTIDE SEQUENCE</scope>
    <source>
        <strain evidence="5">NRRL Y-64009</strain>
    </source>
</reference>
<dbReference type="InterPro" id="IPR036322">
    <property type="entry name" value="WD40_repeat_dom_sf"/>
</dbReference>
<proteinExistence type="predicted"/>
<dbReference type="Gene3D" id="2.130.10.10">
    <property type="entry name" value="YVTN repeat-like/Quinoprotein amine dehydrogenase"/>
    <property type="match status" value="2"/>
</dbReference>
<dbReference type="GeneID" id="80881867"/>
<dbReference type="GO" id="GO:0043161">
    <property type="term" value="P:proteasome-mediated ubiquitin-dependent protein catabolic process"/>
    <property type="evidence" value="ECO:0007669"/>
    <property type="project" value="TreeGrafter"/>
</dbReference>
<feature type="compositionally biased region" description="Acidic residues" evidence="4">
    <location>
        <begin position="641"/>
        <end position="652"/>
    </location>
</feature>
<evidence type="ECO:0000256" key="1">
    <source>
        <dbReference type="ARBA" id="ARBA00022574"/>
    </source>
</evidence>
<feature type="compositionally biased region" description="Acidic residues" evidence="4">
    <location>
        <begin position="92"/>
        <end position="139"/>
    </location>
</feature>
<keyword evidence="1 3" id="KW-0853">WD repeat</keyword>
<dbReference type="PROSITE" id="PS50082">
    <property type="entry name" value="WD_REPEATS_2"/>
    <property type="match status" value="2"/>
</dbReference>
<feature type="compositionally biased region" description="Low complexity" evidence="4">
    <location>
        <begin position="15"/>
        <end position="26"/>
    </location>
</feature>
<dbReference type="FunFam" id="2.130.10.10:FF:000557">
    <property type="entry name" value="WD repeat protein"/>
    <property type="match status" value="1"/>
</dbReference>
<keyword evidence="6" id="KW-1185">Reference proteome</keyword>
<sequence>MSHSMSIDLDRGDDSNSADSAAQSGGIYAQVRYGIDEDERSQSVPATRPPDEEDEELYDDDDMDEEDYDDDEEDADLDGALLEEGIPFYLSETDEGFVYEVGDDDMDDDDDDDFIVEEEEEEHDDDEDEEDEYSDDSDGEYGQRVYLSFMTTNGRRSVQPRRNVMASQLDPVPNPKGAELANSGEFGYVEAKEYQIKSRRKYPHCLGDRLFRRETSFVNYPSSTFCRNFVPNHTSKNFLHYHARTYSGQFSEDGSFFFTASQDFKVRLYDTTQNFPWRLYKTVRADMAHWTVTDASLSRDNQWIAYSSISPVVHLASTSPDVVGQEPLDFSAGGYNDIHRSYGIWSIRFSADGREIVAGAGDSCMYVYDIETRRVLLQLEGHTDDVNAVCFGDESGNILYSGSDDQLIKVWDRRSLRSKQEAGVLLGHVEGITYIDSKKDGRYLLSNGKDQTMKLWDIRKLVSADKFRDMEPKDFSTRFDYRYQRFPGPVGSRHPNDCSVMTYTGHQVLRTLIRCHFAPPSTSGSQYVYSGSSDGKVHIWSLDGQVKNIIDVSAASGNNAAFQTDARERYYRLGLRFTGGGDSVACVRDASWHPHLPMIASSAWNGYSSEEGSVMLHQWLEDAEQESLPDKEGGAATTLEGQDDDYDQDDYF</sequence>
<dbReference type="InterPro" id="IPR051859">
    <property type="entry name" value="DCAF"/>
</dbReference>
<feature type="repeat" description="WD" evidence="3">
    <location>
        <begin position="425"/>
        <end position="459"/>
    </location>
</feature>
<dbReference type="InterPro" id="IPR015943">
    <property type="entry name" value="WD40/YVTN_repeat-like_dom_sf"/>
</dbReference>
<dbReference type="Proteomes" id="UP001217417">
    <property type="component" value="Unassembled WGS sequence"/>
</dbReference>
<protein>
    <submittedName>
        <fullName evidence="5">WD40-repeat-containing domain protein</fullName>
    </submittedName>
</protein>
<evidence type="ECO:0000256" key="2">
    <source>
        <dbReference type="ARBA" id="ARBA00022737"/>
    </source>
</evidence>
<keyword evidence="2" id="KW-0677">Repeat</keyword>
<name>A0AAD7QZR9_9ASCO</name>
<dbReference type="PANTHER" id="PTHR19847">
    <property type="entry name" value="DDB1- AND CUL4-ASSOCIATED FACTOR 11"/>
    <property type="match status" value="1"/>
</dbReference>
<feature type="region of interest" description="Disordered" evidence="4">
    <location>
        <begin position="622"/>
        <end position="652"/>
    </location>
</feature>
<accession>A0AAD7QZR9</accession>
<feature type="region of interest" description="Disordered" evidence="4">
    <location>
        <begin position="1"/>
        <end position="141"/>
    </location>
</feature>
<dbReference type="EMBL" id="JARPMG010000002">
    <property type="protein sequence ID" value="KAJ8102842.1"/>
    <property type="molecule type" value="Genomic_DNA"/>
</dbReference>
<dbReference type="SMART" id="SM00320">
    <property type="entry name" value="WD40"/>
    <property type="match status" value="5"/>
</dbReference>
<dbReference type="GO" id="GO:0080008">
    <property type="term" value="C:Cul4-RING E3 ubiquitin ligase complex"/>
    <property type="evidence" value="ECO:0007669"/>
    <property type="project" value="TreeGrafter"/>
</dbReference>
<evidence type="ECO:0000313" key="5">
    <source>
        <dbReference type="EMBL" id="KAJ8102842.1"/>
    </source>
</evidence>
<comment type="caution">
    <text evidence="5">The sequence shown here is derived from an EMBL/GenBank/DDBJ whole genome shotgun (WGS) entry which is preliminary data.</text>
</comment>
<dbReference type="PANTHER" id="PTHR19847:SF7">
    <property type="entry name" value="DDB1- AND CUL4-ASSOCIATED FACTOR 11"/>
    <property type="match status" value="1"/>
</dbReference>
<evidence type="ECO:0000256" key="3">
    <source>
        <dbReference type="PROSITE-ProRule" id="PRU00221"/>
    </source>
</evidence>
<dbReference type="PROSITE" id="PS50294">
    <property type="entry name" value="WD_REPEATS_REGION"/>
    <property type="match status" value="2"/>
</dbReference>
<dbReference type="Pfam" id="PF00400">
    <property type="entry name" value="WD40"/>
    <property type="match status" value="5"/>
</dbReference>
<organism evidence="5 6">
    <name type="scientific">Lipomyces tetrasporus</name>
    <dbReference type="NCBI Taxonomy" id="54092"/>
    <lineage>
        <taxon>Eukaryota</taxon>
        <taxon>Fungi</taxon>
        <taxon>Dikarya</taxon>
        <taxon>Ascomycota</taxon>
        <taxon>Saccharomycotina</taxon>
        <taxon>Lipomycetes</taxon>
        <taxon>Lipomycetales</taxon>
        <taxon>Lipomycetaceae</taxon>
        <taxon>Lipomyces</taxon>
    </lineage>
</organism>